<dbReference type="Proteomes" id="UP000067434">
    <property type="component" value="Chromosome"/>
</dbReference>
<evidence type="ECO:0000313" key="2">
    <source>
        <dbReference type="Proteomes" id="UP000067434"/>
    </source>
</evidence>
<dbReference type="KEGG" id="thf:MA03_05570"/>
<gene>
    <name evidence="1" type="ORF">MA03_05570</name>
</gene>
<name>A0A0F7FJ25_9CREN</name>
<dbReference type="OrthoDB" id="31516at2157"/>
<dbReference type="RefSeq" id="WP_052884322.1">
    <property type="nucleotide sequence ID" value="NZ_CP009961.1"/>
</dbReference>
<sequence length="206" mass="23724">MTLLTLDWHFEIAEKLELAPIYEPVLDDFLLLFLYLDGRTPFYGEETLHLCFFLYPYVSVKASPSVFLPFSQEIEDAILRLRAKDLVEEGKDFRGGRYVSMLKLSDIGVSEARKVFSTFANSWILLNGFVLRRGSEVLSELEALKKTYNGKSPLELLRVMALKIDSEGEVIIKRLGFSSERQGKMIIDMAKQLARELKILMRENPY</sequence>
<accession>A0A0F7FJ25</accession>
<dbReference type="HOGENOM" id="CLU_1346472_0_0_2"/>
<dbReference type="GeneID" id="25401679"/>
<dbReference type="AlphaFoldDB" id="A0A0F7FJ25"/>
<reference evidence="1 2" key="1">
    <citation type="journal article" date="2015" name="Stand. Genomic Sci.">
        <title>Complete genome sequence of and proposal of Thermofilum uzonense sp. nov. a novel hyperthermophilic crenarchaeon and emended description of the genus Thermofilum.</title>
        <authorList>
            <person name="Toshchakov S.V."/>
            <person name="Korzhenkov A.A."/>
            <person name="Samarov N.I."/>
            <person name="Mazunin I.O."/>
            <person name="Mozhey O.I."/>
            <person name="Shmyr I.S."/>
            <person name="Derbikova K.S."/>
            <person name="Taranov E.A."/>
            <person name="Dominova I.N."/>
            <person name="Bonch-Osmolovskaya E.A."/>
            <person name="Patrushev M.V."/>
            <person name="Podosokorskaya O.A."/>
            <person name="Kublanov I.V."/>
        </authorList>
    </citation>
    <scope>NUCLEOTIDE SEQUENCE [LARGE SCALE GENOMIC DNA]</scope>
    <source>
        <strain evidence="1 2">1807-2</strain>
    </source>
</reference>
<dbReference type="PATRIC" id="fig|1550241.5.peg.1167"/>
<organism evidence="1 2">
    <name type="scientific">Infirmifilum uzonense</name>
    <dbReference type="NCBI Taxonomy" id="1550241"/>
    <lineage>
        <taxon>Archaea</taxon>
        <taxon>Thermoproteota</taxon>
        <taxon>Thermoprotei</taxon>
        <taxon>Thermofilales</taxon>
        <taxon>Thermofilaceae</taxon>
        <taxon>Infirmifilum</taxon>
    </lineage>
</organism>
<dbReference type="EMBL" id="CP009961">
    <property type="protein sequence ID" value="AKG38838.1"/>
    <property type="molecule type" value="Genomic_DNA"/>
</dbReference>
<proteinExistence type="predicted"/>
<dbReference type="STRING" id="1550241.MA03_05570"/>
<keyword evidence="2" id="KW-1185">Reference proteome</keyword>
<protein>
    <submittedName>
        <fullName evidence="1">Uncharacterized protein</fullName>
    </submittedName>
</protein>
<evidence type="ECO:0000313" key="1">
    <source>
        <dbReference type="EMBL" id="AKG38838.1"/>
    </source>
</evidence>